<dbReference type="OrthoDB" id="6021021at2759"/>
<evidence type="ECO:0000313" key="2">
    <source>
        <dbReference type="EMBL" id="CAB3252480.1"/>
    </source>
</evidence>
<evidence type="ECO:0000313" key="3">
    <source>
        <dbReference type="Proteomes" id="UP000494256"/>
    </source>
</evidence>
<organism evidence="2 3">
    <name type="scientific">Arctia plantaginis</name>
    <name type="common">Wood tiger moth</name>
    <name type="synonym">Phalaena plantaginis</name>
    <dbReference type="NCBI Taxonomy" id="874455"/>
    <lineage>
        <taxon>Eukaryota</taxon>
        <taxon>Metazoa</taxon>
        <taxon>Ecdysozoa</taxon>
        <taxon>Arthropoda</taxon>
        <taxon>Hexapoda</taxon>
        <taxon>Insecta</taxon>
        <taxon>Pterygota</taxon>
        <taxon>Neoptera</taxon>
        <taxon>Endopterygota</taxon>
        <taxon>Lepidoptera</taxon>
        <taxon>Glossata</taxon>
        <taxon>Ditrysia</taxon>
        <taxon>Noctuoidea</taxon>
        <taxon>Erebidae</taxon>
        <taxon>Arctiinae</taxon>
        <taxon>Arctia</taxon>
    </lineage>
</organism>
<reference evidence="2 3" key="1">
    <citation type="submission" date="2020-04" db="EMBL/GenBank/DDBJ databases">
        <authorList>
            <person name="Wallbank WR R."/>
            <person name="Pardo Diaz C."/>
            <person name="Kozak K."/>
            <person name="Martin S."/>
            <person name="Jiggins C."/>
            <person name="Moest M."/>
            <person name="Warren A I."/>
            <person name="Byers J.R.P. K."/>
            <person name="Montejo-Kovacevich G."/>
            <person name="Yen C E."/>
        </authorList>
    </citation>
    <scope>NUCLEOTIDE SEQUENCE [LARGE SCALE GENOMIC DNA]</scope>
</reference>
<accession>A0A8S1B3M6</accession>
<name>A0A8S1B3M6_ARCPL</name>
<feature type="compositionally biased region" description="Low complexity" evidence="1">
    <location>
        <begin position="112"/>
        <end position="124"/>
    </location>
</feature>
<evidence type="ECO:0000256" key="1">
    <source>
        <dbReference type="SAM" id="MobiDB-lite"/>
    </source>
</evidence>
<dbReference type="EMBL" id="CADEBD010000368">
    <property type="protein sequence ID" value="CAB3252480.1"/>
    <property type="molecule type" value="Genomic_DNA"/>
</dbReference>
<dbReference type="Proteomes" id="UP000494256">
    <property type="component" value="Unassembled WGS sequence"/>
</dbReference>
<gene>
    <name evidence="2" type="ORF">APLA_LOCUS14016</name>
</gene>
<comment type="caution">
    <text evidence="2">The sequence shown here is derived from an EMBL/GenBank/DDBJ whole genome shotgun (WGS) entry which is preliminary data.</text>
</comment>
<sequence length="124" mass="12591">MKNRPAESQLPEKGYLLIFLASLGDSRDTQRGAVVSQVKVMNKQLLLFHNAVSAYFSGNNVALEAAVRHFNIHPPPPAPAPCPPAPALSAALAAASAPAPAPATAPAPASAPAPAASLDAPRTA</sequence>
<dbReference type="AlphaFoldDB" id="A0A8S1B3M6"/>
<protein>
    <submittedName>
        <fullName evidence="2">Uncharacterized protein</fullName>
    </submittedName>
</protein>
<feature type="region of interest" description="Disordered" evidence="1">
    <location>
        <begin position="99"/>
        <end position="124"/>
    </location>
</feature>
<feature type="compositionally biased region" description="Pro residues" evidence="1">
    <location>
        <begin position="99"/>
        <end position="111"/>
    </location>
</feature>
<proteinExistence type="predicted"/>